<gene>
    <name evidence="2" type="ORF">NQ318_022333</name>
</gene>
<dbReference type="PANTHER" id="PTHR45749">
    <property type="match status" value="1"/>
</dbReference>
<dbReference type="InterPro" id="IPR025398">
    <property type="entry name" value="DUF4371"/>
</dbReference>
<sequence length="722" mass="83480">MCLTSLNDLLEKPFRCYPRDEQLRIAKRGRFTDLADLSQHDKGKNRMFAVSWYQRVKWLSGNTVNRKLYCWNCVLFPSGPSRLWNTIGFDDLRNLSQATKKHEESKEHIYSTVKLRILCKSERQTGGEREELENNVKVRRNREYLERLIDISLALALRDIPFRYEDSEDGAYKTLLNLLRKYDDVVRTKVEQDAQFKGFTKTIQIDLVQSIAHVVRQRIVDEVAVANFFSLMVDDAPGNPKSKQVSVAVRYVKNGRPIERFLGLYEVSYGTRSNEVMAVLERDLERLNFKEKLVSQSYDGAVVRPTELYSLQQAVKRQQNDYCQAQLVHYYAHEFSKLLAQSLQTLQECKLFFSVVTLFCRFFEKVNIGDILRQAPSTWLDSTSKCVKHLKTNYDTVLKVLEFVTTSENFENSVDILYEAVNLTNHMKSFKFVALLTIFEVHFSLVDECFEAIKERFPDTKVYRKEINGLIEKLKKLKTDVEFNKIMNSVPISGTPAMLLDMFTWHVQILDNLIHDIEGRSLDIELIDFFGLVSLESLTAQRSKKNPDNALMASIKESYPKFFDTVKLRTELDLLHSDPSIGGIGEHDVTTPGDVMKFFCDYDIKRLLPELYKLLELVSAMPTIGEPLQGDACALNRIRAYCRKERKEEPRSALAMLSIERDLLTEMQGTSQWYSQVIDYFATLPSTSSIELTYKNTEPVVETAKMEVITEPELTIKTEPDM</sequence>
<name>A0AAV8Z756_9CUCU</name>
<dbReference type="Proteomes" id="UP001162162">
    <property type="component" value="Unassembled WGS sequence"/>
</dbReference>
<feature type="domain" description="DUF4371" evidence="1">
    <location>
        <begin position="139"/>
        <end position="302"/>
    </location>
</feature>
<dbReference type="PANTHER" id="PTHR45749:SF21">
    <property type="entry name" value="DUF4371 DOMAIN-CONTAINING PROTEIN"/>
    <property type="match status" value="1"/>
</dbReference>
<evidence type="ECO:0000259" key="1">
    <source>
        <dbReference type="Pfam" id="PF14291"/>
    </source>
</evidence>
<accession>A0AAV8Z756</accession>
<comment type="caution">
    <text evidence="2">The sequence shown here is derived from an EMBL/GenBank/DDBJ whole genome shotgun (WGS) entry which is preliminary data.</text>
</comment>
<dbReference type="Pfam" id="PF14291">
    <property type="entry name" value="DUF4371"/>
    <property type="match status" value="1"/>
</dbReference>
<dbReference type="EMBL" id="JAPWTK010000014">
    <property type="protein sequence ID" value="KAJ8959077.1"/>
    <property type="molecule type" value="Genomic_DNA"/>
</dbReference>
<evidence type="ECO:0000313" key="3">
    <source>
        <dbReference type="Proteomes" id="UP001162162"/>
    </source>
</evidence>
<evidence type="ECO:0000313" key="2">
    <source>
        <dbReference type="EMBL" id="KAJ8959077.1"/>
    </source>
</evidence>
<protein>
    <recommendedName>
        <fullName evidence="1">DUF4371 domain-containing protein</fullName>
    </recommendedName>
</protein>
<reference evidence="2" key="1">
    <citation type="journal article" date="2023" name="Insect Mol. Biol.">
        <title>Genome sequencing provides insights into the evolution of gene families encoding plant cell wall-degrading enzymes in longhorned beetles.</title>
        <authorList>
            <person name="Shin N.R."/>
            <person name="Okamura Y."/>
            <person name="Kirsch R."/>
            <person name="Pauchet Y."/>
        </authorList>
    </citation>
    <scope>NUCLEOTIDE SEQUENCE</scope>
    <source>
        <strain evidence="2">AMC_N1</strain>
    </source>
</reference>
<proteinExistence type="predicted"/>
<keyword evidence="3" id="KW-1185">Reference proteome</keyword>
<organism evidence="2 3">
    <name type="scientific">Aromia moschata</name>
    <dbReference type="NCBI Taxonomy" id="1265417"/>
    <lineage>
        <taxon>Eukaryota</taxon>
        <taxon>Metazoa</taxon>
        <taxon>Ecdysozoa</taxon>
        <taxon>Arthropoda</taxon>
        <taxon>Hexapoda</taxon>
        <taxon>Insecta</taxon>
        <taxon>Pterygota</taxon>
        <taxon>Neoptera</taxon>
        <taxon>Endopterygota</taxon>
        <taxon>Coleoptera</taxon>
        <taxon>Polyphaga</taxon>
        <taxon>Cucujiformia</taxon>
        <taxon>Chrysomeloidea</taxon>
        <taxon>Cerambycidae</taxon>
        <taxon>Cerambycinae</taxon>
        <taxon>Callichromatini</taxon>
        <taxon>Aromia</taxon>
    </lineage>
</organism>
<dbReference type="AlphaFoldDB" id="A0AAV8Z756"/>